<protein>
    <submittedName>
        <fullName evidence="2">Transglutaminase-like superfamily protein</fullName>
    </submittedName>
</protein>
<dbReference type="AlphaFoldDB" id="A0A1T4WPB9"/>
<dbReference type="STRING" id="1147123.SAMN05443428_10316"/>
<sequence length="483" mass="55699">MKLKKTAAILVSFIIIFSLININTNAAKFTLPKGVIVVNNYSQFYSQIKSAVSGRKTSIILYVKKFNSTYDVQKAINQAQYDCFYKNYIVSSWGYKYVSNNKSRLLYVTLNYSNVDGWAKSYDELKSIIKKNIVKRPDILRIKVLTNNAEIEQKKLLVIDDLSKELNGENYIGSFQINISGLSNSKVKVYNYKLNYKEQDIKESLLKSDNIISLASRNDKEADSSVLTNEDEISSSLKKSIINCDDTLKLIITKGYMNNDLKAIMNRIFDLVNKIVQEDMDLSYINNISIESSYNETSNINLNIKFDYNYPRETILNQQSEVNKKAKEIIDSIIKADMTDFQKELAIHDYIINNTRYDEENYYNGSIPWESYTSYGALIKGVAVCQGYASAMSKLLNLAGIENMIITGKANGEAHAWNLVKLDGEWYHVDVTWDDPIFYKNGNKVDTIRYDYFNITDSQMMKDHTWDIDMYPKCTETKYRYDN</sequence>
<proteinExistence type="predicted"/>
<dbReference type="PANTHER" id="PTHR46333:SF2">
    <property type="entry name" value="CYTOKINESIS PROTEIN 3"/>
    <property type="match status" value="1"/>
</dbReference>
<dbReference type="InterPro" id="IPR002931">
    <property type="entry name" value="Transglutaminase-like"/>
</dbReference>
<dbReference type="EMBL" id="FUYH01000003">
    <property type="protein sequence ID" value="SKA79200.1"/>
    <property type="molecule type" value="Genomic_DNA"/>
</dbReference>
<evidence type="ECO:0000313" key="2">
    <source>
        <dbReference type="EMBL" id="SKA79200.1"/>
    </source>
</evidence>
<dbReference type="InterPro" id="IPR052557">
    <property type="entry name" value="CAP/Cytokinesis_protein"/>
</dbReference>
<dbReference type="OrthoDB" id="9788327at2"/>
<dbReference type="Gene3D" id="3.10.620.30">
    <property type="match status" value="1"/>
</dbReference>
<evidence type="ECO:0000313" key="3">
    <source>
        <dbReference type="Proteomes" id="UP000190105"/>
    </source>
</evidence>
<keyword evidence="3" id="KW-1185">Reference proteome</keyword>
<dbReference type="InterPro" id="IPR038765">
    <property type="entry name" value="Papain-like_cys_pep_sf"/>
</dbReference>
<gene>
    <name evidence="2" type="ORF">SAMN05443428_10316</name>
</gene>
<reference evidence="3" key="1">
    <citation type="submission" date="2017-02" db="EMBL/GenBank/DDBJ databases">
        <authorList>
            <person name="Varghese N."/>
            <person name="Submissions S."/>
        </authorList>
    </citation>
    <scope>NUCLEOTIDE SEQUENCE [LARGE SCALE GENOMIC DNA]</scope>
    <source>
        <strain evidence="3">USBA 833</strain>
    </source>
</reference>
<dbReference type="SUPFAM" id="SSF54001">
    <property type="entry name" value="Cysteine proteinases"/>
    <property type="match status" value="1"/>
</dbReference>
<accession>A0A1T4WPB9</accession>
<dbReference type="SMART" id="SM00460">
    <property type="entry name" value="TGc"/>
    <property type="match status" value="1"/>
</dbReference>
<evidence type="ECO:0000259" key="1">
    <source>
        <dbReference type="SMART" id="SM00460"/>
    </source>
</evidence>
<dbReference type="RefSeq" id="WP_078695490.1">
    <property type="nucleotide sequence ID" value="NZ_FUYH01000003.1"/>
</dbReference>
<dbReference type="GO" id="GO:0005737">
    <property type="term" value="C:cytoplasm"/>
    <property type="evidence" value="ECO:0007669"/>
    <property type="project" value="TreeGrafter"/>
</dbReference>
<dbReference type="Proteomes" id="UP000190105">
    <property type="component" value="Unassembled WGS sequence"/>
</dbReference>
<dbReference type="Pfam" id="PF01841">
    <property type="entry name" value="Transglut_core"/>
    <property type="match status" value="1"/>
</dbReference>
<dbReference type="PANTHER" id="PTHR46333">
    <property type="entry name" value="CYTOKINESIS PROTEIN 3"/>
    <property type="match status" value="1"/>
</dbReference>
<feature type="domain" description="Transglutaminase-like" evidence="1">
    <location>
        <begin position="377"/>
        <end position="433"/>
    </location>
</feature>
<organism evidence="2 3">
    <name type="scientific">Caloramator quimbayensis</name>
    <dbReference type="NCBI Taxonomy" id="1147123"/>
    <lineage>
        <taxon>Bacteria</taxon>
        <taxon>Bacillati</taxon>
        <taxon>Bacillota</taxon>
        <taxon>Clostridia</taxon>
        <taxon>Eubacteriales</taxon>
        <taxon>Clostridiaceae</taxon>
        <taxon>Caloramator</taxon>
    </lineage>
</organism>
<name>A0A1T4WPB9_9CLOT</name>